<name>A0A9R0F2G7_SPOFR</name>
<dbReference type="PANTHER" id="PTHR22455">
    <property type="entry name" value="CILIA- AND FLAGELLA-ASSOCIATED PROTEIN 91"/>
    <property type="match status" value="1"/>
</dbReference>
<evidence type="ECO:0000256" key="7">
    <source>
        <dbReference type="SAM" id="Coils"/>
    </source>
</evidence>
<evidence type="ECO:0000256" key="4">
    <source>
        <dbReference type="ARBA" id="ARBA00023273"/>
    </source>
</evidence>
<protein>
    <recommendedName>
        <fullName evidence="6">Cilia- and flagella-associated protein 91</fullName>
    </recommendedName>
</protein>
<evidence type="ECO:0000256" key="6">
    <source>
        <dbReference type="ARBA" id="ARBA00029555"/>
    </source>
</evidence>
<evidence type="ECO:0000313" key="11">
    <source>
        <dbReference type="RefSeq" id="XP_050559410.1"/>
    </source>
</evidence>
<feature type="region of interest" description="Disordered" evidence="8">
    <location>
        <begin position="944"/>
        <end position="968"/>
    </location>
</feature>
<evidence type="ECO:0000313" key="10">
    <source>
        <dbReference type="Proteomes" id="UP000829999"/>
    </source>
</evidence>
<feature type="region of interest" description="Disordered" evidence="8">
    <location>
        <begin position="125"/>
        <end position="149"/>
    </location>
</feature>
<proteinExistence type="inferred from homology"/>
<evidence type="ECO:0000256" key="1">
    <source>
        <dbReference type="ARBA" id="ARBA00004430"/>
    </source>
</evidence>
<keyword evidence="3" id="KW-0206">Cytoskeleton</keyword>
<evidence type="ECO:0000256" key="2">
    <source>
        <dbReference type="ARBA" id="ARBA00022490"/>
    </source>
</evidence>
<comment type="subcellular location">
    <subcellularLocation>
        <location evidence="1">Cytoplasm</location>
        <location evidence="1">Cytoskeleton</location>
        <location evidence="1">Cilium axoneme</location>
    </subcellularLocation>
</comment>
<dbReference type="InterPro" id="IPR026720">
    <property type="entry name" value="CFAP91"/>
</dbReference>
<dbReference type="GO" id="GO:0005930">
    <property type="term" value="C:axoneme"/>
    <property type="evidence" value="ECO:0007669"/>
    <property type="project" value="UniProtKB-SubCell"/>
</dbReference>
<comment type="similarity">
    <text evidence="5">Belongs to the CFAP91 family.</text>
</comment>
<keyword evidence="10" id="KW-1185">Reference proteome</keyword>
<dbReference type="RefSeq" id="XP_050559410.1">
    <property type="nucleotide sequence ID" value="XM_050703453.1"/>
</dbReference>
<dbReference type="Proteomes" id="UP000829999">
    <property type="component" value="Chromosome 24"/>
</dbReference>
<dbReference type="GeneID" id="118279009"/>
<sequence>MSGDVMFEEPRKHNVSKMRVHDYLYDSAFIVSGARDYARTAFKAAMASAQVVLQPVYNSMFSELSLRPRMKVVYHPNCRLPDHIDRSYSAYLSRLKEGKSLPTPELSGKDSYKYTAVPKRVLPLHTTTPDFRPNTPQFPIVGPGKPRSRATQSMFRESSAQTIPWQPDGKAAKECQNTPEVLYLDKLEWGPGKPYRTGDLPADFYTTAIINKMRHARAWMDLVEAGQFPSWMKSRDSIINDVVVKDWIFREGEIDELQDIRLELLHRLQSEQRVKQTSRNSQKLAKLWAAKKQEMERKMTNIRKTRDRELRKLTALHEGGGRAGLVARMRSARGAGSVTHASKDPTSDLHAPLARHGYQARRRHAEILYDPGLLSLEDHNALAEPPPWLDSCGQDLTKSCSGHLLPRDPTVLCERETKWSEKFLENLHNDLKKTRLGAAAMTAGPLHVLKSRKECFVERPRTPEVESLDDLEESAHQAALVLQKIIRGRAVQNLMYEGRTRAAELTEELKTTHGLQKEDKIRIANEESKAREFNARRTETELREDTISALVDELCGGAVSAALDFLEKELRRLKEERRQHAFLMIALREKTMREAAEAGRRQREEHRRREHDEMFKQILGVTQGTVEAYLSEIIEEGVELAAEEDASVRAKAQAMKYHDELIENADLTTATTNEMVAELVQQFLLPHATKTATRLRINMLQNSSLETARSTIFGLINSAEAKQEYCTRCGDMLDEKCRCRKCPTKVVPKEMPSRYDPRWKLSRFRAKPPEKTFAERIPLAHELRCVLNNLLDDVVRKSRADKTEAMETRREIRGILEESMEFTLDARHIVETLFDLATAAKVLPVKDSKYHHFMWKVHSDALERTAPPAHMGDCPKELPSELRRKAEAEAIQVHGSRCLCENEVIGRPSRIQFNIGTLSEDEKKKLLPSELREYEEYKKCKCDAGEPKPDAGDAPIDDAMTDYTEATDYSAFTYTDEVGEDDGEEEKESV</sequence>
<evidence type="ECO:0000256" key="5">
    <source>
        <dbReference type="ARBA" id="ARBA00029468"/>
    </source>
</evidence>
<keyword evidence="7" id="KW-0175">Coiled coil</keyword>
<evidence type="ECO:0000256" key="8">
    <source>
        <dbReference type="SAM" id="MobiDB-lite"/>
    </source>
</evidence>
<dbReference type="AlphaFoldDB" id="A0A9R0F2G7"/>
<evidence type="ECO:0000256" key="3">
    <source>
        <dbReference type="ARBA" id="ARBA00023212"/>
    </source>
</evidence>
<gene>
    <name evidence="11" type="primary">LOC118279009</name>
</gene>
<keyword evidence="4" id="KW-0966">Cell projection</keyword>
<accession>A0A9R0F2G7</accession>
<dbReference type="Pfam" id="PF14738">
    <property type="entry name" value="CFAP91"/>
    <property type="match status" value="1"/>
</dbReference>
<dbReference type="OrthoDB" id="567787at2759"/>
<keyword evidence="2" id="KW-0963">Cytoplasm</keyword>
<dbReference type="PANTHER" id="PTHR22455:SF10">
    <property type="entry name" value="CILIA- AND FLAGELLA-ASSOCIATED PROTEIN 91"/>
    <property type="match status" value="1"/>
</dbReference>
<evidence type="ECO:0000259" key="9">
    <source>
        <dbReference type="Pfam" id="PF14738"/>
    </source>
</evidence>
<feature type="domain" description="CFAP91" evidence="9">
    <location>
        <begin position="151"/>
        <end position="312"/>
    </location>
</feature>
<feature type="compositionally biased region" description="Polar residues" evidence="8">
    <location>
        <begin position="125"/>
        <end position="137"/>
    </location>
</feature>
<dbReference type="InterPro" id="IPR032840">
    <property type="entry name" value="CFAP91_dom"/>
</dbReference>
<reference evidence="11" key="1">
    <citation type="submission" date="2025-08" db="UniProtKB">
        <authorList>
            <consortium name="RefSeq"/>
        </authorList>
    </citation>
    <scope>IDENTIFICATION</scope>
    <source>
        <tissue evidence="11">Whole larval tissue</tissue>
    </source>
</reference>
<organism evidence="10 11">
    <name type="scientific">Spodoptera frugiperda</name>
    <name type="common">Fall armyworm</name>
    <dbReference type="NCBI Taxonomy" id="7108"/>
    <lineage>
        <taxon>Eukaryota</taxon>
        <taxon>Metazoa</taxon>
        <taxon>Ecdysozoa</taxon>
        <taxon>Arthropoda</taxon>
        <taxon>Hexapoda</taxon>
        <taxon>Insecta</taxon>
        <taxon>Pterygota</taxon>
        <taxon>Neoptera</taxon>
        <taxon>Endopterygota</taxon>
        <taxon>Lepidoptera</taxon>
        <taxon>Glossata</taxon>
        <taxon>Ditrysia</taxon>
        <taxon>Noctuoidea</taxon>
        <taxon>Noctuidae</taxon>
        <taxon>Amphipyrinae</taxon>
        <taxon>Spodoptera</taxon>
    </lineage>
</organism>
<feature type="coiled-coil region" evidence="7">
    <location>
        <begin position="523"/>
        <end position="583"/>
    </location>
</feature>